<dbReference type="AlphaFoldDB" id="A0A371ITK4"/>
<sequence length="327" mass="38346">MLTTKIIVLIIMIAVGTTAISYTEEKNPEKLILGGSYIKETKIEDNKENDRKADNSEQNYIFEQFFRPSNMPILNGKIENSIYDMYGKNYSEINIPKELLKTPQDTIINYFIVLRDAANPNDETQTGCGTLGDAKGPYPVAYNFLSNSYKKQISYNEYLKSFENKLHINLIKLNKVEPDKDNPNSIKYFVELEVIEGTNENKGVFAYYYGYIYLEEENGMYKIKDMQYAPENYLCAPYHGWSYDAKYFVEIKYKEWCSLVNGDLEVKKDGYEKKVYFKDKYNNEYYVLFYQLTNGVDIKIADYKKNKNGKWEIIYINPEKCLDKNKN</sequence>
<dbReference type="OrthoDB" id="1747159at2"/>
<comment type="caution">
    <text evidence="1">The sequence shown here is derived from an EMBL/GenBank/DDBJ whole genome shotgun (WGS) entry which is preliminary data.</text>
</comment>
<reference evidence="1 2" key="1">
    <citation type="journal article" date="2017" name="Genome Announc.">
        <title>Draft Genome Sequence of Romboutsia maritimum sp. nov. Strain CCRI-22766(T), Isolated from Coastal Estuarine Mud.</title>
        <authorList>
            <person name="Maheux A.F."/>
            <person name="Boudreau D.K."/>
            <person name="Berube E."/>
            <person name="Boissinot M."/>
            <person name="Raymond F."/>
            <person name="Brodeur S."/>
            <person name="Corbeil J."/>
            <person name="Brightwell G."/>
            <person name="Broda D."/>
            <person name="Omar R.F."/>
            <person name="Bergeron M.G."/>
        </authorList>
    </citation>
    <scope>NUCLEOTIDE SEQUENCE [LARGE SCALE GENOMIC DNA]</scope>
    <source>
        <strain evidence="1 2">CCRI-22766</strain>
    </source>
</reference>
<name>A0A371ITK4_9FIRM</name>
<dbReference type="EMBL" id="NOJZ02000008">
    <property type="protein sequence ID" value="RDY23808.1"/>
    <property type="molecule type" value="Genomic_DNA"/>
</dbReference>
<dbReference type="Proteomes" id="UP000243494">
    <property type="component" value="Unassembled WGS sequence"/>
</dbReference>
<organism evidence="1 2">
    <name type="scientific">Romboutsia maritimum</name>
    <dbReference type="NCBI Taxonomy" id="2020948"/>
    <lineage>
        <taxon>Bacteria</taxon>
        <taxon>Bacillati</taxon>
        <taxon>Bacillota</taxon>
        <taxon>Clostridia</taxon>
        <taxon>Peptostreptococcales</taxon>
        <taxon>Peptostreptococcaceae</taxon>
        <taxon>Romboutsia</taxon>
    </lineage>
</organism>
<proteinExistence type="predicted"/>
<gene>
    <name evidence="1" type="ORF">CHF27_006710</name>
</gene>
<evidence type="ECO:0000313" key="1">
    <source>
        <dbReference type="EMBL" id="RDY23808.1"/>
    </source>
</evidence>
<protein>
    <submittedName>
        <fullName evidence="1">Uncharacterized protein</fullName>
    </submittedName>
</protein>
<accession>A0A371ITK4</accession>
<keyword evidence="2" id="KW-1185">Reference proteome</keyword>
<dbReference type="RefSeq" id="WP_095404615.1">
    <property type="nucleotide sequence ID" value="NZ_NOJZ02000008.1"/>
</dbReference>
<evidence type="ECO:0000313" key="2">
    <source>
        <dbReference type="Proteomes" id="UP000243494"/>
    </source>
</evidence>